<dbReference type="Pfam" id="PF23424">
    <property type="entry name" value="DUF7112"/>
    <property type="match status" value="1"/>
</dbReference>
<dbReference type="AlphaFoldDB" id="M0LYP6"/>
<reference evidence="2" key="3">
    <citation type="submission" date="2017-01" db="EMBL/GenBank/DDBJ databases">
        <authorList>
            <person name="Mah S.A."/>
            <person name="Swanson W.J."/>
            <person name="Moy G.W."/>
            <person name="Vacquier V.D."/>
        </authorList>
    </citation>
    <scope>NUCLEOTIDE SEQUENCE</scope>
    <source>
        <strain evidence="2">AJ5</strain>
    </source>
</reference>
<gene>
    <name evidence="3" type="ORF">C445_00340</name>
    <name evidence="2" type="ORF">CHINAEXTREME_06290</name>
</gene>
<dbReference type="EMBL" id="AOLZ01000002">
    <property type="protein sequence ID" value="EMA38303.1"/>
    <property type="molecule type" value="Genomic_DNA"/>
</dbReference>
<evidence type="ECO:0000313" key="5">
    <source>
        <dbReference type="Proteomes" id="UP000186547"/>
    </source>
</evidence>
<dbReference type="Proteomes" id="UP000186547">
    <property type="component" value="Chromosome"/>
</dbReference>
<organism evidence="3 4">
    <name type="scientific">Natronobacterium lacisalsi AJ5</name>
    <dbReference type="NCBI Taxonomy" id="358396"/>
    <lineage>
        <taxon>Archaea</taxon>
        <taxon>Methanobacteriati</taxon>
        <taxon>Methanobacteriota</taxon>
        <taxon>Stenosarchaea group</taxon>
        <taxon>Halobacteria</taxon>
        <taxon>Halobacteriales</taxon>
        <taxon>Natrialbaceae</taxon>
        <taxon>Natronobacterium</taxon>
    </lineage>
</organism>
<dbReference type="eggNOG" id="arCOG06404">
    <property type="taxonomic scope" value="Archaea"/>
</dbReference>
<sequence>MVDRVASDHPSVRTVRSTCTETATGVRLEIPADDRDAFPTDEVVRVILDGDELFARVERALTGDELSIPGVYETPDLARDPGGGTDRLSEWVDDHGVPLGGSALVDVVEPEFLYGLREPGETTYYDAHEPPSDSLSEIAETLATGDGDGDRTETESDPADR</sequence>
<keyword evidence="4" id="KW-1185">Reference proteome</keyword>
<feature type="region of interest" description="Disordered" evidence="1">
    <location>
        <begin position="141"/>
        <end position="161"/>
    </location>
</feature>
<reference evidence="3 4" key="2">
    <citation type="journal article" date="2014" name="PLoS Genet.">
        <title>Phylogenetically driven sequencing of extremely halophilic archaea reveals strategies for static and dynamic osmo-response.</title>
        <authorList>
            <person name="Becker E.A."/>
            <person name="Seitzer P.M."/>
            <person name="Tritt A."/>
            <person name="Larsen D."/>
            <person name="Krusor M."/>
            <person name="Yao A.I."/>
            <person name="Wu D."/>
            <person name="Madern D."/>
            <person name="Eisen J.A."/>
            <person name="Darling A.E."/>
            <person name="Facciotti M.T."/>
        </authorList>
    </citation>
    <scope>NUCLEOTIDE SEQUENCE [LARGE SCALE GENOMIC DNA]</scope>
    <source>
        <strain evidence="3 4">AJ5</strain>
    </source>
</reference>
<accession>M0LYP6</accession>
<dbReference type="InterPro" id="IPR055536">
    <property type="entry name" value="DUF7112"/>
</dbReference>
<reference evidence="2 5" key="1">
    <citation type="journal article" date="2011" name="J. Bacteriol.">
        <title>Genome sequence of Halobiforma lacisalsi AJ5, an extremely halophilic archaeon which harbors a bop gene.</title>
        <authorList>
            <person name="Jiang X."/>
            <person name="Wang S."/>
            <person name="Cheng H."/>
            <person name="Huo Y."/>
            <person name="Zhang X."/>
            <person name="Zhu X."/>
            <person name="Han X."/>
            <person name="Ni P."/>
            <person name="Wu M."/>
        </authorList>
    </citation>
    <scope>NUCLEOTIDE SEQUENCE [LARGE SCALE GENOMIC DNA]</scope>
    <source>
        <strain evidence="2 5">AJ5</strain>
    </source>
</reference>
<name>M0LYP6_NATLA</name>
<evidence type="ECO:0000313" key="2">
    <source>
        <dbReference type="EMBL" id="APW97402.1"/>
    </source>
</evidence>
<feature type="compositionally biased region" description="Basic and acidic residues" evidence="1">
    <location>
        <begin position="148"/>
        <end position="161"/>
    </location>
</feature>
<protein>
    <submittedName>
        <fullName evidence="3">Uncharacterized protein</fullName>
    </submittedName>
</protein>
<dbReference type="EMBL" id="CP019285">
    <property type="protein sequence ID" value="APW97402.1"/>
    <property type="molecule type" value="Genomic_DNA"/>
</dbReference>
<proteinExistence type="predicted"/>
<evidence type="ECO:0000313" key="4">
    <source>
        <dbReference type="Proteomes" id="UP000011555"/>
    </source>
</evidence>
<evidence type="ECO:0000256" key="1">
    <source>
        <dbReference type="SAM" id="MobiDB-lite"/>
    </source>
</evidence>
<evidence type="ECO:0000313" key="3">
    <source>
        <dbReference type="EMBL" id="EMA38303.1"/>
    </source>
</evidence>
<dbReference type="KEGG" id="hlc:CHINAEXTREME06290"/>
<dbReference type="GeneID" id="30920716"/>
<dbReference type="RefSeq" id="WP_007139832.1">
    <property type="nucleotide sequence ID" value="NZ_AOLZ01000002.1"/>
</dbReference>
<dbReference type="Proteomes" id="UP000011555">
    <property type="component" value="Unassembled WGS sequence"/>
</dbReference>
<dbReference type="PATRIC" id="fig|358396.7.peg.72"/>